<feature type="domain" description="Tubulin-folding cofactor D ARM repeats" evidence="5">
    <location>
        <begin position="296"/>
        <end position="534"/>
    </location>
</feature>
<dbReference type="Proteomes" id="UP001075354">
    <property type="component" value="Chromosome 14"/>
</dbReference>
<dbReference type="GO" id="GO:0000226">
    <property type="term" value="P:microtubule cytoskeleton organization"/>
    <property type="evidence" value="ECO:0007669"/>
    <property type="project" value="TreeGrafter"/>
</dbReference>
<dbReference type="Pfam" id="PF23579">
    <property type="entry name" value="ARM_TBCD"/>
    <property type="match status" value="1"/>
</dbReference>
<evidence type="ECO:0000256" key="3">
    <source>
        <dbReference type="ARBA" id="ARBA00023186"/>
    </source>
</evidence>
<organism evidence="6 7">
    <name type="scientific">Megalurothrips usitatus</name>
    <name type="common">bean blossom thrips</name>
    <dbReference type="NCBI Taxonomy" id="439358"/>
    <lineage>
        <taxon>Eukaryota</taxon>
        <taxon>Metazoa</taxon>
        <taxon>Ecdysozoa</taxon>
        <taxon>Arthropoda</taxon>
        <taxon>Hexapoda</taxon>
        <taxon>Insecta</taxon>
        <taxon>Pterygota</taxon>
        <taxon>Neoptera</taxon>
        <taxon>Paraneoptera</taxon>
        <taxon>Thysanoptera</taxon>
        <taxon>Terebrantia</taxon>
        <taxon>Thripoidea</taxon>
        <taxon>Thripidae</taxon>
        <taxon>Megalurothrips</taxon>
    </lineage>
</organism>
<dbReference type="SUPFAM" id="SSF48371">
    <property type="entry name" value="ARM repeat"/>
    <property type="match status" value="2"/>
</dbReference>
<reference evidence="6" key="1">
    <citation type="submission" date="2022-12" db="EMBL/GenBank/DDBJ databases">
        <title>Chromosome-level genome assembly of the bean flower thrips Megalurothrips usitatus.</title>
        <authorList>
            <person name="Ma L."/>
            <person name="Liu Q."/>
            <person name="Li H."/>
            <person name="Cai W."/>
        </authorList>
    </citation>
    <scope>NUCLEOTIDE SEQUENCE</scope>
    <source>
        <strain evidence="6">Cailab_2022a</strain>
    </source>
</reference>
<dbReference type="AlphaFoldDB" id="A0AAV7X5J0"/>
<evidence type="ECO:0000313" key="6">
    <source>
        <dbReference type="EMBL" id="KAJ1520916.1"/>
    </source>
</evidence>
<dbReference type="Gene3D" id="1.25.10.10">
    <property type="entry name" value="Leucine-rich Repeat Variant"/>
    <property type="match status" value="3"/>
</dbReference>
<dbReference type="GO" id="GO:0005096">
    <property type="term" value="F:GTPase activator activity"/>
    <property type="evidence" value="ECO:0007669"/>
    <property type="project" value="InterPro"/>
</dbReference>
<dbReference type="InterPro" id="IPR022577">
    <property type="entry name" value="TBCD_C"/>
</dbReference>
<evidence type="ECO:0000256" key="2">
    <source>
        <dbReference type="ARBA" id="ARBA00015003"/>
    </source>
</evidence>
<dbReference type="PANTHER" id="PTHR12658:SF0">
    <property type="entry name" value="TUBULIN-SPECIFIC CHAPERONE D"/>
    <property type="match status" value="1"/>
</dbReference>
<dbReference type="InterPro" id="IPR058033">
    <property type="entry name" value="ARM_TBCD_2nd"/>
</dbReference>
<accession>A0AAV7X5J0</accession>
<dbReference type="InterPro" id="IPR033162">
    <property type="entry name" value="TBCD"/>
</dbReference>
<evidence type="ECO:0000259" key="5">
    <source>
        <dbReference type="Pfam" id="PF25767"/>
    </source>
</evidence>
<protein>
    <recommendedName>
        <fullName evidence="2">Tubulin-specific chaperone D</fullName>
    </recommendedName>
</protein>
<dbReference type="EMBL" id="JAPTSV010000014">
    <property type="protein sequence ID" value="KAJ1520916.1"/>
    <property type="molecule type" value="Genomic_DNA"/>
</dbReference>
<proteinExistence type="inferred from homology"/>
<dbReference type="Pfam" id="PF12612">
    <property type="entry name" value="TFCD_C"/>
    <property type="match status" value="1"/>
</dbReference>
<dbReference type="GO" id="GO:0070830">
    <property type="term" value="P:bicellular tight junction assembly"/>
    <property type="evidence" value="ECO:0007669"/>
    <property type="project" value="TreeGrafter"/>
</dbReference>
<feature type="domain" description="Tubulin-folding cofactor D C-terminal" evidence="4">
    <location>
        <begin position="903"/>
        <end position="1089"/>
    </location>
</feature>
<gene>
    <name evidence="6" type="ORF">ONE63_003996</name>
</gene>
<keyword evidence="7" id="KW-1185">Reference proteome</keyword>
<dbReference type="InterPro" id="IPR011989">
    <property type="entry name" value="ARM-like"/>
</dbReference>
<dbReference type="Pfam" id="PF25767">
    <property type="entry name" value="ARM_TBCD_2nd"/>
    <property type="match status" value="1"/>
</dbReference>
<name>A0AAV7X5J0_9NEOP</name>
<dbReference type="GO" id="GO:0007023">
    <property type="term" value="P:post-chaperonin tubulin folding pathway"/>
    <property type="evidence" value="ECO:0007669"/>
    <property type="project" value="InterPro"/>
</dbReference>
<keyword evidence="3" id="KW-0143">Chaperone</keyword>
<dbReference type="GO" id="GO:0016328">
    <property type="term" value="C:lateral plasma membrane"/>
    <property type="evidence" value="ECO:0007669"/>
    <property type="project" value="TreeGrafter"/>
</dbReference>
<evidence type="ECO:0000256" key="1">
    <source>
        <dbReference type="ARBA" id="ARBA00006853"/>
    </source>
</evidence>
<dbReference type="InterPro" id="IPR016024">
    <property type="entry name" value="ARM-type_fold"/>
</dbReference>
<comment type="similarity">
    <text evidence="1">Belongs to the TBCD family.</text>
</comment>
<dbReference type="GO" id="GO:0048487">
    <property type="term" value="F:beta-tubulin binding"/>
    <property type="evidence" value="ECO:0007669"/>
    <property type="project" value="InterPro"/>
</dbReference>
<sequence length="1200" mass="133543">MVVSADMDEPGREDENTEFVGLGCALELFSELDDVLGMIDQLKTIYTTKKATECAYERFRCVLTLYQEQPHLLDPHLDTILERIIRIVRSKDEPLELKHEAFKYLHVVVKVRGYKVVVRHLPHEVSDLEPVLAMLERQNPESTDTWETRYALLLWLSIIVKIPFHMTRLDSFQVSPGPSSQGDDETPARKTVIQRLVDVCKLYVLVGDSSRFPAAFLASHFFTRSDVKEQHLGPFIAFACEVVGSSKSNMSAQCGALAALAAILKHGDREDLLPHASELLRWLVNSSYRKRDVPLIRQLGMKVMQRIGLTYLKMRVAAWRYDRGCRSLTVNLSAGDVIQHPSATRTALNKTEEVGEDFDIPEEIEEVIEELIQGLQDSNTIVRWSAAKGIGRVTGRLPKELADEVVGSVLELFSDRNSDSAWHGGCLALAELGKRGLLLPLRLGEVVPVVLKALFFDESRGYVSVGAHIRDAACYVCWSFARAYDTEVLKPYVKDIAGALVVVTVFDREINCRRAASAAFQENVGRQGSFPHGIEILTTADYFAVGVRSNAYLNISTFIAQFEEYTLPLIDHLVHYKVDHWDVAIRELAGRALHNLTSKAPEHMSCSVLPQLLARTTSIDLNARHGAVLTIAELLHALALVGKEREQSIQEIIGEKLVQEVCSLVPKFKERGQFRGMGGELMKQACCLLIEKCSLARMPFHELSVIEEWQTLLDDCLSNEVATVRTRAVVALPALFSEYYQHGDAERCSRRQQAVVSFYTGKLKAVSKATRMGFCLAIGSLPAFMLQGRVSSVIQALIGCTEITESTAKWAESRRDAVKALHTITTTLGIAHGSKQTDAEKVTKSLVDDMYSCFLRCLSEYTMDSRGDVGAWVREAAMTALQVLTSLVVKQDPALLDPNVIRKMMADISQQAVERIDRTRSHAGRVFSNLLHSEPVVPYIPHHSDVLQLFTLSLCQEELNWNSAADTFPLFIQLLRLESFSSSLMLGLVASVGGLTESLVKHSSSALFAYLKSLQAVPLELQRLCTIIIDVLIEWINSERLSDALLTFLDRLLGSGSVHSVLVDPNIPFASEILRVVKAEVTRSKDVHKLNHGVDVLCQLVQVPGEVSRRALTQLLIFLCHRFPTIRSSTATKLYEALMLYGDDAGLDSTAVDQAMTVLSETDWDQPVDVVRPVRNEICESLGIPPPKVVQKKSNTSVSS</sequence>
<dbReference type="GO" id="GO:0007021">
    <property type="term" value="P:tubulin complex assembly"/>
    <property type="evidence" value="ECO:0007669"/>
    <property type="project" value="InterPro"/>
</dbReference>
<dbReference type="GO" id="GO:0034333">
    <property type="term" value="P:adherens junction assembly"/>
    <property type="evidence" value="ECO:0007669"/>
    <property type="project" value="TreeGrafter"/>
</dbReference>
<dbReference type="PANTHER" id="PTHR12658">
    <property type="entry name" value="BETA-TUBULIN COFACTOR D"/>
    <property type="match status" value="1"/>
</dbReference>
<evidence type="ECO:0000259" key="4">
    <source>
        <dbReference type="Pfam" id="PF12612"/>
    </source>
</evidence>
<evidence type="ECO:0000313" key="7">
    <source>
        <dbReference type="Proteomes" id="UP001075354"/>
    </source>
</evidence>
<comment type="caution">
    <text evidence="6">The sequence shown here is derived from an EMBL/GenBank/DDBJ whole genome shotgun (WGS) entry which is preliminary data.</text>
</comment>